<comment type="caution">
    <text evidence="1">The sequence shown here is derived from an EMBL/GenBank/DDBJ whole genome shotgun (WGS) entry which is preliminary data.</text>
</comment>
<dbReference type="EMBL" id="WIXE01022082">
    <property type="protein sequence ID" value="KAK5967808.1"/>
    <property type="molecule type" value="Genomic_DNA"/>
</dbReference>
<feature type="non-terminal residue" evidence="1">
    <location>
        <position position="1"/>
    </location>
</feature>
<gene>
    <name evidence="1" type="ORF">GCK32_022745</name>
</gene>
<sequence length="45" mass="5039">VIFSLLNLTEQQILNALGKAGINLDTVKKYVLDEEGVMFLMATKR</sequence>
<evidence type="ECO:0000313" key="1">
    <source>
        <dbReference type="EMBL" id="KAK5967808.1"/>
    </source>
</evidence>
<evidence type="ECO:0000313" key="2">
    <source>
        <dbReference type="Proteomes" id="UP001331761"/>
    </source>
</evidence>
<proteinExistence type="predicted"/>
<dbReference type="Proteomes" id="UP001331761">
    <property type="component" value="Unassembled WGS sequence"/>
</dbReference>
<name>A0AAN8FNZ7_TRICO</name>
<organism evidence="1 2">
    <name type="scientific">Trichostrongylus colubriformis</name>
    <name type="common">Black scour worm</name>
    <dbReference type="NCBI Taxonomy" id="6319"/>
    <lineage>
        <taxon>Eukaryota</taxon>
        <taxon>Metazoa</taxon>
        <taxon>Ecdysozoa</taxon>
        <taxon>Nematoda</taxon>
        <taxon>Chromadorea</taxon>
        <taxon>Rhabditida</taxon>
        <taxon>Rhabditina</taxon>
        <taxon>Rhabditomorpha</taxon>
        <taxon>Strongyloidea</taxon>
        <taxon>Trichostrongylidae</taxon>
        <taxon>Trichostrongylus</taxon>
    </lineage>
</organism>
<dbReference type="AlphaFoldDB" id="A0AAN8FNZ7"/>
<accession>A0AAN8FNZ7</accession>
<reference evidence="1 2" key="1">
    <citation type="submission" date="2019-10" db="EMBL/GenBank/DDBJ databases">
        <title>Assembly and Annotation for the nematode Trichostrongylus colubriformis.</title>
        <authorList>
            <person name="Martin J."/>
        </authorList>
    </citation>
    <scope>NUCLEOTIDE SEQUENCE [LARGE SCALE GENOMIC DNA]</scope>
    <source>
        <strain evidence="1">G859</strain>
        <tissue evidence="1">Whole worm</tissue>
    </source>
</reference>
<keyword evidence="2" id="KW-1185">Reference proteome</keyword>
<protein>
    <submittedName>
        <fullName evidence="1">Uncharacterized protein</fullName>
    </submittedName>
</protein>